<gene>
    <name evidence="2" type="ORF">AVEN_100928_1</name>
</gene>
<name>A0A4Y2AVK5_ARAVE</name>
<feature type="region of interest" description="Disordered" evidence="1">
    <location>
        <begin position="36"/>
        <end position="69"/>
    </location>
</feature>
<organism evidence="2 3">
    <name type="scientific">Araneus ventricosus</name>
    <name type="common">Orbweaver spider</name>
    <name type="synonym">Epeira ventricosa</name>
    <dbReference type="NCBI Taxonomy" id="182803"/>
    <lineage>
        <taxon>Eukaryota</taxon>
        <taxon>Metazoa</taxon>
        <taxon>Ecdysozoa</taxon>
        <taxon>Arthropoda</taxon>
        <taxon>Chelicerata</taxon>
        <taxon>Arachnida</taxon>
        <taxon>Araneae</taxon>
        <taxon>Araneomorphae</taxon>
        <taxon>Entelegynae</taxon>
        <taxon>Araneoidea</taxon>
        <taxon>Araneidae</taxon>
        <taxon>Araneus</taxon>
    </lineage>
</organism>
<dbReference type="EMBL" id="BGPR01000035">
    <property type="protein sequence ID" value="GBL84081.1"/>
    <property type="molecule type" value="Genomic_DNA"/>
</dbReference>
<dbReference type="AlphaFoldDB" id="A0A4Y2AVK5"/>
<proteinExistence type="predicted"/>
<feature type="compositionally biased region" description="Basic residues" evidence="1">
    <location>
        <begin position="47"/>
        <end position="60"/>
    </location>
</feature>
<evidence type="ECO:0000313" key="3">
    <source>
        <dbReference type="Proteomes" id="UP000499080"/>
    </source>
</evidence>
<dbReference type="Proteomes" id="UP000499080">
    <property type="component" value="Unassembled WGS sequence"/>
</dbReference>
<protein>
    <submittedName>
        <fullName evidence="2">Uncharacterized protein</fullName>
    </submittedName>
</protein>
<accession>A0A4Y2AVK5</accession>
<evidence type="ECO:0000256" key="1">
    <source>
        <dbReference type="SAM" id="MobiDB-lite"/>
    </source>
</evidence>
<comment type="caution">
    <text evidence="2">The sequence shown here is derived from an EMBL/GenBank/DDBJ whole genome shotgun (WGS) entry which is preliminary data.</text>
</comment>
<reference evidence="2 3" key="1">
    <citation type="journal article" date="2019" name="Sci. Rep.">
        <title>Orb-weaving spider Araneus ventricosus genome elucidates the spidroin gene catalogue.</title>
        <authorList>
            <person name="Kono N."/>
            <person name="Nakamura H."/>
            <person name="Ohtoshi R."/>
            <person name="Moran D.A.P."/>
            <person name="Shinohara A."/>
            <person name="Yoshida Y."/>
            <person name="Fujiwara M."/>
            <person name="Mori M."/>
            <person name="Tomita M."/>
            <person name="Arakawa K."/>
        </authorList>
    </citation>
    <scope>NUCLEOTIDE SEQUENCE [LARGE SCALE GENOMIC DNA]</scope>
</reference>
<sequence length="97" mass="11100">MADKIGETTASAAVIGEVVAASFNMLETRVEEMTNQAQHLSMDLSRHHARRRSSKSRTRARSLSDPSNTNCWYHTRFVNKARKCVKPRSFSENFKNR</sequence>
<evidence type="ECO:0000313" key="2">
    <source>
        <dbReference type="EMBL" id="GBL84081.1"/>
    </source>
</evidence>
<keyword evidence="3" id="KW-1185">Reference proteome</keyword>